<name>A0ABT3BNZ1_9BACT</name>
<comment type="caution">
    <text evidence="5">The sequence shown here is derived from an EMBL/GenBank/DDBJ whole genome shotgun (WGS) entry which is preliminary data.</text>
</comment>
<evidence type="ECO:0000256" key="3">
    <source>
        <dbReference type="RuleBase" id="RU000564"/>
    </source>
</evidence>
<sequence length="100" mass="11269">MKDIHLNLNETVFKCVTCQKEYPVLTTFKTPDMAVEVCSNCHSFYIGKQNATTTLRGRAEKLNSKFQTAKENMQNKPVKKTVTKKPKSRPASGFDVLGNN</sequence>
<dbReference type="InterPro" id="IPR042105">
    <property type="entry name" value="Ribosomal_bL31_sf"/>
</dbReference>
<dbReference type="PANTHER" id="PTHR33280">
    <property type="entry name" value="50S RIBOSOMAL PROTEIN L31, CHLOROPLASTIC"/>
    <property type="match status" value="1"/>
</dbReference>
<reference evidence="5 6" key="1">
    <citation type="journal article" date="2020" name="Int. J. Syst. Evol. Microbiol.">
        <title>Ureaplasma miroungigenitalium sp. nov. isolated from northern elephant seals (Mirounga angustirostris) and Ureaplasma zalophigenitalium sp. nov. isolated from California sea lions (Zalophus californianus).</title>
        <authorList>
            <person name="Volokhov D.V."/>
            <person name="Gulland F.M."/>
            <person name="Gao Y."/>
            <person name="Chizhikov V.E."/>
        </authorList>
    </citation>
    <scope>NUCLEOTIDE SEQUENCE [LARGE SCALE GENOMIC DNA]</scope>
    <source>
        <strain evidence="5 6">ES3182-GEN</strain>
    </source>
</reference>
<dbReference type="PANTHER" id="PTHR33280:SF1">
    <property type="entry name" value="LARGE RIBOSOMAL SUBUNIT PROTEIN BL31C"/>
    <property type="match status" value="1"/>
</dbReference>
<keyword evidence="2 3" id="KW-0687">Ribonucleoprotein</keyword>
<keyword evidence="6" id="KW-1185">Reference proteome</keyword>
<feature type="compositionally biased region" description="Basic residues" evidence="4">
    <location>
        <begin position="77"/>
        <end position="88"/>
    </location>
</feature>
<dbReference type="SUPFAM" id="SSF143800">
    <property type="entry name" value="L28p-like"/>
    <property type="match status" value="1"/>
</dbReference>
<organism evidence="5 6">
    <name type="scientific">Ureaplasma miroungigenitalium</name>
    <dbReference type="NCBI Taxonomy" id="1042321"/>
    <lineage>
        <taxon>Bacteria</taxon>
        <taxon>Bacillati</taxon>
        <taxon>Mycoplasmatota</taxon>
        <taxon>Mycoplasmoidales</taxon>
        <taxon>Mycoplasmoidaceae</taxon>
        <taxon>Ureaplasma</taxon>
    </lineage>
</organism>
<keyword evidence="1 3" id="KW-0689">Ribosomal protein</keyword>
<evidence type="ECO:0000313" key="5">
    <source>
        <dbReference type="EMBL" id="MCV3728727.1"/>
    </source>
</evidence>
<evidence type="ECO:0000313" key="6">
    <source>
        <dbReference type="Proteomes" id="UP001208245"/>
    </source>
</evidence>
<proteinExistence type="inferred from homology"/>
<feature type="region of interest" description="Disordered" evidence="4">
    <location>
        <begin position="72"/>
        <end position="100"/>
    </location>
</feature>
<dbReference type="Proteomes" id="UP001208245">
    <property type="component" value="Unassembled WGS sequence"/>
</dbReference>
<evidence type="ECO:0000256" key="1">
    <source>
        <dbReference type="ARBA" id="ARBA00022980"/>
    </source>
</evidence>
<dbReference type="NCBIfam" id="TIGR00105">
    <property type="entry name" value="L31"/>
    <property type="match status" value="1"/>
</dbReference>
<gene>
    <name evidence="5" type="primary">rpmE</name>
    <name evidence="5" type="ORF">OF376_02985</name>
</gene>
<dbReference type="EMBL" id="JAOXHL010000004">
    <property type="protein sequence ID" value="MCV3728727.1"/>
    <property type="molecule type" value="Genomic_DNA"/>
</dbReference>
<evidence type="ECO:0000256" key="2">
    <source>
        <dbReference type="ARBA" id="ARBA00023274"/>
    </source>
</evidence>
<evidence type="ECO:0000256" key="4">
    <source>
        <dbReference type="SAM" id="MobiDB-lite"/>
    </source>
</evidence>
<comment type="similarity">
    <text evidence="3">Belongs to the bacterial ribosomal protein bL31 family.</text>
</comment>
<accession>A0ABT3BNZ1</accession>
<protein>
    <recommendedName>
        <fullName evidence="3">50S ribosomal protein L31</fullName>
    </recommendedName>
</protein>
<dbReference type="InterPro" id="IPR034704">
    <property type="entry name" value="Ribosomal_bL28/bL31-like_sf"/>
</dbReference>
<dbReference type="InterPro" id="IPR002150">
    <property type="entry name" value="Ribosomal_bL31"/>
</dbReference>
<dbReference type="RefSeq" id="WP_263822038.1">
    <property type="nucleotide sequence ID" value="NZ_JAOXHK010000005.1"/>
</dbReference>
<dbReference type="NCBIfam" id="NF000612">
    <property type="entry name" value="PRK00019.1"/>
    <property type="match status" value="1"/>
</dbReference>
<dbReference type="Gene3D" id="4.10.830.30">
    <property type="entry name" value="Ribosomal protein L31"/>
    <property type="match status" value="1"/>
</dbReference>
<dbReference type="GO" id="GO:0005840">
    <property type="term" value="C:ribosome"/>
    <property type="evidence" value="ECO:0007669"/>
    <property type="project" value="UniProtKB-KW"/>
</dbReference>
<dbReference type="Pfam" id="PF01197">
    <property type="entry name" value="Ribosomal_L31"/>
    <property type="match status" value="1"/>
</dbReference>